<evidence type="ECO:0000313" key="3">
    <source>
        <dbReference type="Proteomes" id="UP000006635"/>
    </source>
</evidence>
<dbReference type="RefSeq" id="NP_203407.1">
    <property type="nucleotide sequence ID" value="NC_003084.1"/>
</dbReference>
<dbReference type="KEGG" id="vg:921879"/>
<feature type="compositionally biased region" description="Basic residues" evidence="1">
    <location>
        <begin position="246"/>
        <end position="255"/>
    </location>
</feature>
<feature type="compositionally biased region" description="Acidic residues" evidence="1">
    <location>
        <begin position="282"/>
        <end position="305"/>
    </location>
</feature>
<dbReference type="EMBL" id="AF403738">
    <property type="protein sequence ID" value="AAK94181.1"/>
    <property type="molecule type" value="Genomic_DNA"/>
</dbReference>
<keyword evidence="3" id="KW-1185">Reference proteome</keyword>
<feature type="region of interest" description="Disordered" evidence="1">
    <location>
        <begin position="235"/>
        <end position="305"/>
    </location>
</feature>
<organismHost>
    <name type="scientific">Culex nigripalpus</name>
    <dbReference type="NCBI Taxonomy" id="42429"/>
</organismHost>
<dbReference type="Proteomes" id="UP000006635">
    <property type="component" value="Segment"/>
</dbReference>
<name>Q919H4_NPVCO</name>
<feature type="compositionally biased region" description="Pro residues" evidence="1">
    <location>
        <begin position="260"/>
        <end position="274"/>
    </location>
</feature>
<evidence type="ECO:0000313" key="2">
    <source>
        <dbReference type="EMBL" id="AAK94181.1"/>
    </source>
</evidence>
<reference evidence="2 3" key="1">
    <citation type="journal article" date="2001" name="J. Virol.">
        <title>Genome sequence of a baculovirus pathogenic for Culex nigripalpus.</title>
        <authorList>
            <person name="Afonso C.L."/>
            <person name="Tulman E.R."/>
            <person name="Lu Z."/>
            <person name="Balinsky C.A."/>
            <person name="Moser B.A."/>
            <person name="Becnel J.J."/>
            <person name="Rock D.L."/>
            <person name="Kutish G.F."/>
        </authorList>
    </citation>
    <scope>NUCLEOTIDE SEQUENCE [LARGE SCALE GENOMIC DNA]</scope>
    <source>
        <strain evidence="3">Isolate Florida/1997</strain>
    </source>
</reference>
<gene>
    <name evidence="2" type="primary">CUN103</name>
</gene>
<dbReference type="GeneID" id="921879"/>
<organism evidence="2 3">
    <name type="scientific">Culex nigripalpus nucleopolyhedrovirus (isolate Florida/1997)</name>
    <name type="common">CuniNPV</name>
    <dbReference type="NCBI Taxonomy" id="645993"/>
    <lineage>
        <taxon>Viruses</taxon>
        <taxon>Viruses incertae sedis</taxon>
        <taxon>Naldaviricetes</taxon>
        <taxon>Lefavirales</taxon>
        <taxon>Baculoviridae</taxon>
        <taxon>Deltabaculovirus</taxon>
    </lineage>
</organism>
<sequence length="305" mass="34780">MSPSRRTRSRSSALTLHKLYPGSIPTNLKYTEELWKAFISSMQQLSPDRAEEVLNKTHMNISLVDYVRLSNQPSRRGNKEPNPYITVHRMRSALMEAGFIIYITAKDSYHMIQGTDFKNVDLKIIVERADFWCTQIVPVFNQYLEIRSGQRQDYTVKTTPNMTLLLDAFYNCEREAAKNSPHPDTENHPGENDNIERYCKPMDEATLKRFMGDREIEMKAAVVPAKKVKIAAVAASAPKSPTGGVKKVRSRRIGVRRLQSPPPPPPPQPKPQPQPESRQSEEDGEGEEYDDEEEESMSTDDEVNK</sequence>
<accession>Q919H4</accession>
<feature type="region of interest" description="Disordered" evidence="1">
    <location>
        <begin position="176"/>
        <end position="196"/>
    </location>
</feature>
<proteinExistence type="predicted"/>
<protein>
    <submittedName>
        <fullName evidence="2">Uncharacterized protein</fullName>
    </submittedName>
</protein>
<evidence type="ECO:0000256" key="1">
    <source>
        <dbReference type="SAM" id="MobiDB-lite"/>
    </source>
</evidence>